<dbReference type="AlphaFoldDB" id="A0A1G1XKB6"/>
<dbReference type="InterPro" id="IPR001650">
    <property type="entry name" value="Helicase_C-like"/>
</dbReference>
<evidence type="ECO:0000313" key="10">
    <source>
        <dbReference type="EMBL" id="OGY40595.1"/>
    </source>
</evidence>
<keyword evidence="6" id="KW-0267">Excision nuclease</keyword>
<evidence type="ECO:0000256" key="3">
    <source>
        <dbReference type="ARBA" id="ARBA00022763"/>
    </source>
</evidence>
<dbReference type="NCBIfam" id="NF003673">
    <property type="entry name" value="PRK05298.1"/>
    <property type="match status" value="1"/>
</dbReference>
<dbReference type="CDD" id="cd17916">
    <property type="entry name" value="DEXHc_UvrB"/>
    <property type="match status" value="1"/>
</dbReference>
<evidence type="ECO:0000313" key="11">
    <source>
        <dbReference type="Proteomes" id="UP000178570"/>
    </source>
</evidence>
<evidence type="ECO:0000259" key="8">
    <source>
        <dbReference type="PROSITE" id="PS51192"/>
    </source>
</evidence>
<evidence type="ECO:0000256" key="2">
    <source>
        <dbReference type="ARBA" id="ARBA00022741"/>
    </source>
</evidence>
<keyword evidence="7" id="KW-0234">DNA repair</keyword>
<keyword evidence="1" id="KW-0963">Cytoplasm</keyword>
<dbReference type="PROSITE" id="PS51194">
    <property type="entry name" value="HELICASE_CTER"/>
    <property type="match status" value="1"/>
</dbReference>
<dbReference type="GO" id="GO:0003677">
    <property type="term" value="F:DNA binding"/>
    <property type="evidence" value="ECO:0007669"/>
    <property type="project" value="InterPro"/>
</dbReference>
<dbReference type="Proteomes" id="UP000178570">
    <property type="component" value="Unassembled WGS sequence"/>
</dbReference>
<dbReference type="GO" id="GO:0009380">
    <property type="term" value="C:excinuclease repair complex"/>
    <property type="evidence" value="ECO:0007669"/>
    <property type="project" value="InterPro"/>
</dbReference>
<gene>
    <name evidence="10" type="ORF">A2570_02580</name>
</gene>
<evidence type="ECO:0000256" key="4">
    <source>
        <dbReference type="ARBA" id="ARBA00022769"/>
    </source>
</evidence>
<proteinExistence type="predicted"/>
<keyword evidence="5" id="KW-0067">ATP-binding</keyword>
<dbReference type="SUPFAM" id="SSF52540">
    <property type="entry name" value="P-loop containing nucleoside triphosphate hydrolases"/>
    <property type="match status" value="2"/>
</dbReference>
<dbReference type="InterPro" id="IPR027417">
    <property type="entry name" value="P-loop_NTPase"/>
</dbReference>
<name>A0A1G1XKB6_9BACT</name>
<evidence type="ECO:0000256" key="7">
    <source>
        <dbReference type="ARBA" id="ARBA00023204"/>
    </source>
</evidence>
<sequence length="619" mass="70729">MLRLKSSYQPIEPQKIATEKLIAGLKNNQNHQVLLGVTGSGKTFTIANVIEKTQLPTLVISHNKTLANQLFEEFGDFFPEAGVHYFISYYDYYQPEAYIPRSDTYIQKDAKINEQIEQMRYATTADVLSRNDIIVVASVSCIYGISNPAEYENISLIFSENQKITPKQIIENLIELQYKRNDLAPLPGQFTIKGEVAEIYPPQGENKIRLTLDSKSITKIERIPLNLRQHLNKQTEKEIRIFPAKHYVTEKQKLRLAIKNIETELKQNLASLKKQGKPLEAERLEHRTKEDLAMMRGVGYCAGIENYSRHIDFRNPGEPPFTLIDYFNHRYGKNGWLLVIDESHISLPQIRGMQAGDYSRKKTLVEYGFRLPSAIDNRPLKFNEFLQRTEKTIYVSATPAEYEKEKSGEKNIVEQIIRPTGIIEPKIIIKPAENQVKSLLEEIKKNIQKGEKTLAIVLTKRQSENLTEYLLEQNIKTHWIHSEIKTLDRPGLLADLRLGNVDVIAGINLLREGLDLPEVSLIAILDADKEGFLRNKTSLLQTIGRASRHPSGKVILYADKITKSIKATIEETDRKRKLQIAYNKNHGIKPMPIIKPVRQTNIAEQENLGYNGSTSLDYA</sequence>
<feature type="domain" description="Helicase ATP-binding" evidence="8">
    <location>
        <begin position="23"/>
        <end position="180"/>
    </location>
</feature>
<evidence type="ECO:0000256" key="6">
    <source>
        <dbReference type="ARBA" id="ARBA00022881"/>
    </source>
</evidence>
<accession>A0A1G1XKB6</accession>
<dbReference type="InterPro" id="IPR014001">
    <property type="entry name" value="Helicase_ATP-bd"/>
</dbReference>
<organism evidence="10 11">
    <name type="scientific">Candidatus Brennerbacteria bacterium RIFOXYD1_FULL_41_16</name>
    <dbReference type="NCBI Taxonomy" id="1797529"/>
    <lineage>
        <taxon>Bacteria</taxon>
        <taxon>Candidatus Brenneribacteriota</taxon>
    </lineage>
</organism>
<evidence type="ECO:0000259" key="9">
    <source>
        <dbReference type="PROSITE" id="PS51194"/>
    </source>
</evidence>
<comment type="caution">
    <text evidence="10">The sequence shown here is derived from an EMBL/GenBank/DDBJ whole genome shotgun (WGS) entry which is preliminary data.</text>
</comment>
<dbReference type="InterPro" id="IPR006935">
    <property type="entry name" value="Helicase/UvrB_N"/>
</dbReference>
<dbReference type="SMART" id="SM00487">
    <property type="entry name" value="DEXDc"/>
    <property type="match status" value="1"/>
</dbReference>
<dbReference type="Pfam" id="PF17757">
    <property type="entry name" value="UvrB_inter"/>
    <property type="match status" value="1"/>
</dbReference>
<reference evidence="10 11" key="1">
    <citation type="journal article" date="2016" name="Nat. Commun.">
        <title>Thousands of microbial genomes shed light on interconnected biogeochemical processes in an aquifer system.</title>
        <authorList>
            <person name="Anantharaman K."/>
            <person name="Brown C.T."/>
            <person name="Hug L.A."/>
            <person name="Sharon I."/>
            <person name="Castelle C.J."/>
            <person name="Probst A.J."/>
            <person name="Thomas B.C."/>
            <person name="Singh A."/>
            <person name="Wilkins M.J."/>
            <person name="Karaoz U."/>
            <person name="Brodie E.L."/>
            <person name="Williams K.H."/>
            <person name="Hubbard S.S."/>
            <person name="Banfield J.F."/>
        </authorList>
    </citation>
    <scope>NUCLEOTIDE SEQUENCE [LARGE SCALE GENOMIC DNA]</scope>
</reference>
<dbReference type="InterPro" id="IPR024759">
    <property type="entry name" value="UvrB_YAD/RRR_dom"/>
</dbReference>
<keyword evidence="2" id="KW-0547">Nucleotide-binding</keyword>
<dbReference type="EMBL" id="MHHY01000007">
    <property type="protein sequence ID" value="OGY40595.1"/>
    <property type="molecule type" value="Genomic_DNA"/>
</dbReference>
<dbReference type="PROSITE" id="PS51192">
    <property type="entry name" value="HELICASE_ATP_BIND_1"/>
    <property type="match status" value="1"/>
</dbReference>
<keyword evidence="4" id="KW-0228">DNA excision</keyword>
<dbReference type="PANTHER" id="PTHR24029">
    <property type="entry name" value="UVRABC SYSTEM PROTEIN B"/>
    <property type="match status" value="1"/>
</dbReference>
<dbReference type="SMART" id="SM00490">
    <property type="entry name" value="HELICc"/>
    <property type="match status" value="1"/>
</dbReference>
<protein>
    <submittedName>
        <fullName evidence="10">Excinuclease ABC subunit B</fullName>
    </submittedName>
</protein>
<dbReference type="GO" id="GO:0005524">
    <property type="term" value="F:ATP binding"/>
    <property type="evidence" value="ECO:0007669"/>
    <property type="project" value="UniProtKB-KW"/>
</dbReference>
<dbReference type="Gene3D" id="3.40.50.300">
    <property type="entry name" value="P-loop containing nucleotide triphosphate hydrolases"/>
    <property type="match status" value="3"/>
</dbReference>
<dbReference type="Pfam" id="PF12344">
    <property type="entry name" value="UvrB"/>
    <property type="match status" value="1"/>
</dbReference>
<dbReference type="InterPro" id="IPR041471">
    <property type="entry name" value="UvrB_inter"/>
</dbReference>
<dbReference type="GO" id="GO:0016887">
    <property type="term" value="F:ATP hydrolysis activity"/>
    <property type="evidence" value="ECO:0007669"/>
    <property type="project" value="InterPro"/>
</dbReference>
<dbReference type="GO" id="GO:0006289">
    <property type="term" value="P:nucleotide-excision repair"/>
    <property type="evidence" value="ECO:0007669"/>
    <property type="project" value="InterPro"/>
</dbReference>
<dbReference type="NCBIfam" id="TIGR00631">
    <property type="entry name" value="uvrb"/>
    <property type="match status" value="1"/>
</dbReference>
<dbReference type="Pfam" id="PF00271">
    <property type="entry name" value="Helicase_C"/>
    <property type="match status" value="1"/>
</dbReference>
<feature type="domain" description="Helicase C-terminal" evidence="9">
    <location>
        <begin position="435"/>
        <end position="597"/>
    </location>
</feature>
<dbReference type="STRING" id="1797529.A2570_02580"/>
<dbReference type="GO" id="GO:0004518">
    <property type="term" value="F:nuclease activity"/>
    <property type="evidence" value="ECO:0007669"/>
    <property type="project" value="UniProtKB-KW"/>
</dbReference>
<dbReference type="Pfam" id="PF04851">
    <property type="entry name" value="ResIII"/>
    <property type="match status" value="1"/>
</dbReference>
<dbReference type="InterPro" id="IPR004807">
    <property type="entry name" value="UvrB"/>
</dbReference>
<feature type="non-terminal residue" evidence="10">
    <location>
        <position position="619"/>
    </location>
</feature>
<dbReference type="PANTHER" id="PTHR24029:SF0">
    <property type="entry name" value="UVRABC SYSTEM PROTEIN B"/>
    <property type="match status" value="1"/>
</dbReference>
<evidence type="ECO:0000256" key="1">
    <source>
        <dbReference type="ARBA" id="ARBA00022490"/>
    </source>
</evidence>
<keyword evidence="3" id="KW-0227">DNA damage</keyword>
<evidence type="ECO:0000256" key="5">
    <source>
        <dbReference type="ARBA" id="ARBA00022840"/>
    </source>
</evidence>